<comment type="catalytic activity">
    <reaction evidence="1">
        <text>ATP + protein L-histidine = ADP + protein N-phospho-L-histidine.</text>
        <dbReference type="EC" id="2.7.13.3"/>
    </reaction>
</comment>
<dbReference type="InterPro" id="IPR036097">
    <property type="entry name" value="HisK_dim/P_sf"/>
</dbReference>
<feature type="domain" description="PAC" evidence="17">
    <location>
        <begin position="1201"/>
        <end position="1254"/>
    </location>
</feature>
<dbReference type="Pfam" id="PF13407">
    <property type="entry name" value="Peripla_BP_4"/>
    <property type="match status" value="1"/>
</dbReference>
<dbReference type="PANTHER" id="PTHR45339:SF1">
    <property type="entry name" value="HYBRID SIGNAL TRANSDUCTION HISTIDINE KINASE J"/>
    <property type="match status" value="1"/>
</dbReference>
<evidence type="ECO:0000259" key="14">
    <source>
        <dbReference type="PROSITE" id="PS50109"/>
    </source>
</evidence>
<dbReference type="NCBIfam" id="TIGR00229">
    <property type="entry name" value="sensory_box"/>
    <property type="match status" value="1"/>
</dbReference>
<dbReference type="SUPFAM" id="SSF53850">
    <property type="entry name" value="Periplasmic binding protein-like II"/>
    <property type="match status" value="3"/>
</dbReference>
<dbReference type="PROSITE" id="PS50110">
    <property type="entry name" value="RESPONSE_REGULATORY"/>
    <property type="match status" value="2"/>
</dbReference>
<dbReference type="Gene3D" id="3.30.450.20">
    <property type="entry name" value="PAS domain"/>
    <property type="match status" value="1"/>
</dbReference>
<feature type="domain" description="PAS" evidence="16">
    <location>
        <begin position="1125"/>
        <end position="1197"/>
    </location>
</feature>
<feature type="domain" description="Response regulatory" evidence="15">
    <location>
        <begin position="1512"/>
        <end position="1636"/>
    </location>
</feature>
<dbReference type="Pfam" id="PF02518">
    <property type="entry name" value="HATPase_c"/>
    <property type="match status" value="1"/>
</dbReference>
<evidence type="ECO:0000256" key="1">
    <source>
        <dbReference type="ARBA" id="ARBA00000085"/>
    </source>
</evidence>
<sequence>MPTLFCAVQAIEPDLSASNTKADYRAAIFLPHSSDFWDRFESFAQAAADDIGLQLEVHHAGMSTDRMLKQVQTAATSGVDAILFMEFQGIGESILQIAEHHRIPALLLNTGLDNESLLPRVHYQYWIGSVVPDDKEAGMRLITYLSHKAASKGAEDFQVLAYSGRTESRSHARRLEGLERVVDARSDMTLVNTLPNSNVAPTTARRFEKMLTEHPGINIVWSHDDKLALAVAHHYQQLDRSEPIVFGGIDWTPAIMDGLADGLLDVSIGGHVFDGAQSVTMIFDYLKGHDFAEEKLQFNSNMIAIDSQNIHRFQRILADPKSIDYRALSKAHNPALQQYRFDLNEVAEAATTHIGLSNEEQAWLDDHPLIRIGGESDWPPFDFVDEKGMHQGLAADYLVLLGQRLGIKFEVIADNPWPLTLEMLKNRQLDAISTISRNPEREQFALFTHPYNELSMAIFTRDEYPAISSDTDLLKATVAIEQGFVNHDTLLRDYPRVPLLEVNTTLEALEAVSQGRADAYIGTLAVVTYLLEKHSITNLRVAGKSPFDNSGLSIAVRSDWPQLATILDKALNDITAREHIEIRRRWITIATSFPATEHNTVELTQEERAWIKEHPMIRLGVDPEFAPFEFLDEKGNYQGLASDYVTLLNKRLGLNMQVVPGLSWKETVAKAERREIDILPAIGRSQARERYLNFSRPYIHFLRAIITRSDTPLIINGVDDLQGLRVAVQASSSHEGYLQDHSNIEPLTYPTLQASLMALSRGEVDAFIGNVASATHWIRKMNLINLKVAAQVSQEIQNLHFGIRNDWPELASILEKGLDSITAARRIEISRRWISLDLPLQESTRETINLTPQARAWLQKHPAIRFTGDPNWLPFEAFTEQNEHVGIISEILDLMEQQIGVQFERKPSGTWLNALSMARRGEIDVISGDLADEEIRRTHAFTKPYLSRPLAIVMRTEQTDIIPDLYDIADRRIAVIEGYGYTWELAQHYPEIDFIAIENIQTALTDLSSGHVDALIVTFTAGSYQINQMGLTNLRIVGSLPIEMKVGLAVRKDWPELLAILNQAIDLITPAEKHKIVDQWMQEKYIEHIDYRLLWQVVIGAMAILFLILLWGYTIQRQKERLRISEERFQLAMAATSDGLWDWNVTNGEVYYSPGYMTMLGYAPDEFAAHEATWETLLHPDDKAAAIAEVREAIDQATPRYEHEFRLRAKDGEYRNILSKGGVVSLDSQGNASRSVGTQTDITQQKNIAQALHDAKEQAELANRFKSEFLANMSHEIRTPLNAIMGMTYLAHQTKLTPRQHDYLNNILSSSRTLLSVINDILDFSKIEAGHLNMEETDFLLEGVFESLSNLESMRAAEKGVEIIYTIDREVPRSLVGDPLRLGQVLINLTSNAVKFTEQGQIVVAVSLQKRHTERVVLCFSVQDTGIGIERNQMPHLFDPFTQADGSITRKYGGTGLGLAISKQLVSMMGGEIGVKSEPGSGSTFYFSAEFRRSRNEVEAAFIPTPDLHGMRVLVVDDNATTRQTLQAMLESFTFEVTTVASGAAALAELEHASNETSKPFYKLLLMDWDMPGMDGVESSNLIRQNNWLPQLPTIMMVTAYGREEVMHAASRVGIERFLIKPVNPSTLFDTIIDTLTPSANGTPASPQQHNIAPDLHGASVLVVEDNRINQQVIQELLEASGIRVTITNNGAMAVQAVHTNVFDLVLMDLQMPDMDGYQATRMIRRNPQFKQLPIVAITAHAMAGDREKCLAAGMNDHLPKPIDPDLLYSTLSKWIVLPAQTTHPAEEATNRRKKVSGDVALLPATLPGINIDKGLLRIGGNRQLFRTLLLQFIEDHCDDDTTLINALEAEDKGRARRIVHTLRSVAGSIGAEPLEEKCEALELAFIKTHPYTELLTSFIDEFRVVLNGLVDSPDLPATKIVPDGEQKPEEMAQWSEYARKLERQLTEGSIDVKESLDRCRPYLRQHALEAKVSLLENQIDNYDFDDALNTLQEILGNTRYNM</sequence>
<keyword evidence="9" id="KW-0418">Kinase</keyword>
<dbReference type="InterPro" id="IPR013655">
    <property type="entry name" value="PAS_fold_3"/>
</dbReference>
<evidence type="ECO:0000256" key="9">
    <source>
        <dbReference type="ARBA" id="ARBA00022777"/>
    </source>
</evidence>
<dbReference type="InterPro" id="IPR004358">
    <property type="entry name" value="Sig_transdc_His_kin-like_C"/>
</dbReference>
<dbReference type="CDD" id="cd16922">
    <property type="entry name" value="HATPase_EvgS-ArcB-TorS-like"/>
    <property type="match status" value="1"/>
</dbReference>
<evidence type="ECO:0000256" key="10">
    <source>
        <dbReference type="ARBA" id="ARBA00022840"/>
    </source>
</evidence>
<dbReference type="InterPro" id="IPR036890">
    <property type="entry name" value="HATPase_C_sf"/>
</dbReference>
<evidence type="ECO:0000256" key="13">
    <source>
        <dbReference type="ARBA" id="ARBA00023136"/>
    </source>
</evidence>
<evidence type="ECO:0000256" key="2">
    <source>
        <dbReference type="ARBA" id="ARBA00004651"/>
    </source>
</evidence>
<dbReference type="PROSITE" id="PS50894">
    <property type="entry name" value="HPT"/>
    <property type="match status" value="1"/>
</dbReference>
<feature type="domain" description="Response regulatory" evidence="15">
    <location>
        <begin position="1660"/>
        <end position="1776"/>
    </location>
</feature>
<evidence type="ECO:0000256" key="4">
    <source>
        <dbReference type="ARBA" id="ARBA00022475"/>
    </source>
</evidence>
<evidence type="ECO:0000256" key="3">
    <source>
        <dbReference type="ARBA" id="ARBA00012438"/>
    </source>
</evidence>
<dbReference type="SMART" id="SM00388">
    <property type="entry name" value="HisKA"/>
    <property type="match status" value="1"/>
</dbReference>
<comment type="subcellular location">
    <subcellularLocation>
        <location evidence="2">Cell membrane</location>
        <topology evidence="2">Multi-pass membrane protein</topology>
    </subcellularLocation>
</comment>
<dbReference type="InterPro" id="IPR035965">
    <property type="entry name" value="PAS-like_dom_sf"/>
</dbReference>
<dbReference type="EMBL" id="UOFQ01000081">
    <property type="protein sequence ID" value="VAW87926.1"/>
    <property type="molecule type" value="Genomic_DNA"/>
</dbReference>
<keyword evidence="4" id="KW-1003">Cell membrane</keyword>
<evidence type="ECO:0000256" key="12">
    <source>
        <dbReference type="ARBA" id="ARBA00023012"/>
    </source>
</evidence>
<evidence type="ECO:0000313" key="19">
    <source>
        <dbReference type="EMBL" id="VAW87926.1"/>
    </source>
</evidence>
<dbReference type="InterPro" id="IPR025997">
    <property type="entry name" value="SBP_2_dom"/>
</dbReference>
<dbReference type="Gene3D" id="1.10.287.130">
    <property type="match status" value="1"/>
</dbReference>
<dbReference type="Gene3D" id="3.30.565.10">
    <property type="entry name" value="Histidine kinase-like ATPase, C-terminal domain"/>
    <property type="match status" value="1"/>
</dbReference>
<keyword evidence="6" id="KW-0808">Transferase</keyword>
<dbReference type="PANTHER" id="PTHR45339">
    <property type="entry name" value="HYBRID SIGNAL TRANSDUCTION HISTIDINE KINASE J"/>
    <property type="match status" value="1"/>
</dbReference>
<dbReference type="InterPro" id="IPR001638">
    <property type="entry name" value="Solute-binding_3/MltF_N"/>
</dbReference>
<dbReference type="SUPFAM" id="SSF53822">
    <property type="entry name" value="Periplasmic binding protein-like I"/>
    <property type="match status" value="1"/>
</dbReference>
<dbReference type="CDD" id="cd00082">
    <property type="entry name" value="HisKA"/>
    <property type="match status" value="1"/>
</dbReference>
<keyword evidence="8" id="KW-0547">Nucleotide-binding</keyword>
<gene>
    <name evidence="19" type="ORF">MNBD_GAMMA17-1753</name>
</gene>
<dbReference type="FunFam" id="3.30.565.10:FF:000010">
    <property type="entry name" value="Sensor histidine kinase RcsC"/>
    <property type="match status" value="1"/>
</dbReference>
<dbReference type="InterPro" id="IPR008207">
    <property type="entry name" value="Sig_transdc_His_kin_Hpt_dom"/>
</dbReference>
<dbReference type="Pfam" id="PF08447">
    <property type="entry name" value="PAS_3"/>
    <property type="match status" value="1"/>
</dbReference>
<dbReference type="FunFam" id="1.10.287.130:FF:000002">
    <property type="entry name" value="Two-component osmosensing histidine kinase"/>
    <property type="match status" value="1"/>
</dbReference>
<dbReference type="InterPro" id="IPR011006">
    <property type="entry name" value="CheY-like_superfamily"/>
</dbReference>
<feature type="domain" description="Histidine kinase" evidence="14">
    <location>
        <begin position="1272"/>
        <end position="1493"/>
    </location>
</feature>
<keyword evidence="10" id="KW-0067">ATP-binding</keyword>
<dbReference type="GO" id="GO:0000155">
    <property type="term" value="F:phosphorelay sensor kinase activity"/>
    <property type="evidence" value="ECO:0007669"/>
    <property type="project" value="InterPro"/>
</dbReference>
<dbReference type="CDD" id="cd01007">
    <property type="entry name" value="PBP2_BvgS_HisK_like"/>
    <property type="match status" value="3"/>
</dbReference>
<evidence type="ECO:0000256" key="11">
    <source>
        <dbReference type="ARBA" id="ARBA00022989"/>
    </source>
</evidence>
<dbReference type="SMART" id="SM00062">
    <property type="entry name" value="PBPb"/>
    <property type="match status" value="3"/>
</dbReference>
<keyword evidence="7" id="KW-0812">Transmembrane</keyword>
<feature type="domain" description="HPt" evidence="18">
    <location>
        <begin position="1822"/>
        <end position="1910"/>
    </location>
</feature>
<dbReference type="InterPro" id="IPR000014">
    <property type="entry name" value="PAS"/>
</dbReference>
<dbReference type="SUPFAM" id="SSF55785">
    <property type="entry name" value="PYP-like sensor domain (PAS domain)"/>
    <property type="match status" value="1"/>
</dbReference>
<dbReference type="SUPFAM" id="SSF55874">
    <property type="entry name" value="ATPase domain of HSP90 chaperone/DNA topoisomerase II/histidine kinase"/>
    <property type="match status" value="1"/>
</dbReference>
<evidence type="ECO:0000256" key="5">
    <source>
        <dbReference type="ARBA" id="ARBA00022553"/>
    </source>
</evidence>
<evidence type="ECO:0000256" key="6">
    <source>
        <dbReference type="ARBA" id="ARBA00022679"/>
    </source>
</evidence>
<dbReference type="InterPro" id="IPR028082">
    <property type="entry name" value="Peripla_BP_I"/>
</dbReference>
<dbReference type="SMART" id="SM00091">
    <property type="entry name" value="PAS"/>
    <property type="match status" value="1"/>
</dbReference>
<dbReference type="InterPro" id="IPR005467">
    <property type="entry name" value="His_kinase_dom"/>
</dbReference>
<dbReference type="SUPFAM" id="SSF47384">
    <property type="entry name" value="Homodimeric domain of signal transducing histidine kinase"/>
    <property type="match status" value="1"/>
</dbReference>
<dbReference type="PROSITE" id="PS50109">
    <property type="entry name" value="HIS_KIN"/>
    <property type="match status" value="1"/>
</dbReference>
<dbReference type="GO" id="GO:0005886">
    <property type="term" value="C:plasma membrane"/>
    <property type="evidence" value="ECO:0007669"/>
    <property type="project" value="UniProtKB-SubCell"/>
</dbReference>
<dbReference type="GO" id="GO:0005524">
    <property type="term" value="F:ATP binding"/>
    <property type="evidence" value="ECO:0007669"/>
    <property type="project" value="UniProtKB-KW"/>
</dbReference>
<dbReference type="PROSITE" id="PS50113">
    <property type="entry name" value="PAC"/>
    <property type="match status" value="1"/>
</dbReference>
<organism evidence="19">
    <name type="scientific">hydrothermal vent metagenome</name>
    <dbReference type="NCBI Taxonomy" id="652676"/>
    <lineage>
        <taxon>unclassified sequences</taxon>
        <taxon>metagenomes</taxon>
        <taxon>ecological metagenomes</taxon>
    </lineage>
</organism>
<dbReference type="SMART" id="SM00448">
    <property type="entry name" value="REC"/>
    <property type="match status" value="2"/>
</dbReference>
<dbReference type="Pfam" id="PF00497">
    <property type="entry name" value="SBP_bac_3"/>
    <property type="match status" value="3"/>
</dbReference>
<dbReference type="EC" id="2.7.13.3" evidence="3"/>
<dbReference type="SMART" id="SM00387">
    <property type="entry name" value="HATPase_c"/>
    <property type="match status" value="1"/>
</dbReference>
<reference evidence="19" key="1">
    <citation type="submission" date="2018-06" db="EMBL/GenBank/DDBJ databases">
        <authorList>
            <person name="Zhirakovskaya E."/>
        </authorList>
    </citation>
    <scope>NUCLEOTIDE SEQUENCE</scope>
</reference>
<evidence type="ECO:0000259" key="15">
    <source>
        <dbReference type="PROSITE" id="PS50110"/>
    </source>
</evidence>
<dbReference type="Pfam" id="PF01627">
    <property type="entry name" value="Hpt"/>
    <property type="match status" value="1"/>
</dbReference>
<dbReference type="InterPro" id="IPR001610">
    <property type="entry name" value="PAC"/>
</dbReference>
<dbReference type="Gene3D" id="3.40.190.10">
    <property type="entry name" value="Periplasmic binding protein-like II"/>
    <property type="match status" value="6"/>
</dbReference>
<proteinExistence type="predicted"/>
<dbReference type="SUPFAM" id="SSF47226">
    <property type="entry name" value="Histidine-containing phosphotransfer domain, HPT domain"/>
    <property type="match status" value="1"/>
</dbReference>
<dbReference type="CDD" id="cd17546">
    <property type="entry name" value="REC_hyHK_CKI1_RcsC-like"/>
    <property type="match status" value="2"/>
</dbReference>
<keyword evidence="11" id="KW-1133">Transmembrane helix</keyword>
<dbReference type="PRINTS" id="PR00344">
    <property type="entry name" value="BCTRLSENSOR"/>
</dbReference>
<dbReference type="InterPro" id="IPR003594">
    <property type="entry name" value="HATPase_dom"/>
</dbReference>
<evidence type="ECO:0000259" key="18">
    <source>
        <dbReference type="PROSITE" id="PS50894"/>
    </source>
</evidence>
<dbReference type="PROSITE" id="PS50112">
    <property type="entry name" value="PAS"/>
    <property type="match status" value="1"/>
</dbReference>
<dbReference type="SMART" id="SM00086">
    <property type="entry name" value="PAC"/>
    <property type="match status" value="1"/>
</dbReference>
<name>A0A3B1A4U2_9ZZZZ</name>
<keyword evidence="13" id="KW-0472">Membrane</keyword>
<dbReference type="InterPro" id="IPR036641">
    <property type="entry name" value="HPT_dom_sf"/>
</dbReference>
<dbReference type="CDD" id="cd00130">
    <property type="entry name" value="PAS"/>
    <property type="match status" value="1"/>
</dbReference>
<protein>
    <recommendedName>
        <fullName evidence="3">histidine kinase</fullName>
        <ecNumber evidence="3">2.7.13.3</ecNumber>
    </recommendedName>
</protein>
<dbReference type="Pfam" id="PF00072">
    <property type="entry name" value="Response_reg"/>
    <property type="match status" value="2"/>
</dbReference>
<evidence type="ECO:0000259" key="17">
    <source>
        <dbReference type="PROSITE" id="PS50113"/>
    </source>
</evidence>
<dbReference type="InterPro" id="IPR001789">
    <property type="entry name" value="Sig_transdc_resp-reg_receiver"/>
</dbReference>
<dbReference type="Pfam" id="PF00512">
    <property type="entry name" value="HisKA"/>
    <property type="match status" value="1"/>
</dbReference>
<dbReference type="Gene3D" id="1.20.120.160">
    <property type="entry name" value="HPT domain"/>
    <property type="match status" value="1"/>
</dbReference>
<keyword evidence="12" id="KW-0902">Two-component regulatory system</keyword>
<evidence type="ECO:0000256" key="7">
    <source>
        <dbReference type="ARBA" id="ARBA00022692"/>
    </source>
</evidence>
<keyword evidence="5" id="KW-0597">Phosphoprotein</keyword>
<dbReference type="Gene3D" id="3.40.50.2300">
    <property type="match status" value="4"/>
</dbReference>
<dbReference type="SUPFAM" id="SSF52172">
    <property type="entry name" value="CheY-like"/>
    <property type="match status" value="2"/>
</dbReference>
<dbReference type="InterPro" id="IPR003661">
    <property type="entry name" value="HisK_dim/P_dom"/>
</dbReference>
<evidence type="ECO:0000259" key="16">
    <source>
        <dbReference type="PROSITE" id="PS50112"/>
    </source>
</evidence>
<dbReference type="InterPro" id="IPR000700">
    <property type="entry name" value="PAS-assoc_C"/>
</dbReference>
<evidence type="ECO:0000256" key="8">
    <source>
        <dbReference type="ARBA" id="ARBA00022741"/>
    </source>
</evidence>
<accession>A0A3B1A4U2</accession>